<feature type="region of interest" description="Disordered" evidence="1">
    <location>
        <begin position="123"/>
        <end position="144"/>
    </location>
</feature>
<feature type="region of interest" description="Disordered" evidence="1">
    <location>
        <begin position="447"/>
        <end position="487"/>
    </location>
</feature>
<keyword evidence="2" id="KW-0812">Transmembrane</keyword>
<dbReference type="SMART" id="SM00271">
    <property type="entry name" value="DnaJ"/>
    <property type="match status" value="1"/>
</dbReference>
<keyword evidence="2" id="KW-1133">Transmembrane helix</keyword>
<feature type="compositionally biased region" description="Low complexity" evidence="1">
    <location>
        <begin position="346"/>
        <end position="359"/>
    </location>
</feature>
<dbReference type="GO" id="GO:0005777">
    <property type="term" value="C:peroxisome"/>
    <property type="evidence" value="ECO:0007669"/>
    <property type="project" value="InterPro"/>
</dbReference>
<dbReference type="InterPro" id="IPR001623">
    <property type="entry name" value="DnaJ_domain"/>
</dbReference>
<feature type="transmembrane region" description="Helical" evidence="2">
    <location>
        <begin position="270"/>
        <end position="290"/>
    </location>
</feature>
<evidence type="ECO:0000313" key="4">
    <source>
        <dbReference type="EMBL" id="KAG0254023.1"/>
    </source>
</evidence>
<keyword evidence="2" id="KW-0472">Membrane</keyword>
<evidence type="ECO:0000256" key="1">
    <source>
        <dbReference type="SAM" id="MobiDB-lite"/>
    </source>
</evidence>
<dbReference type="InterPro" id="IPR033228">
    <property type="entry name" value="SZT2"/>
</dbReference>
<evidence type="ECO:0000259" key="3">
    <source>
        <dbReference type="PROSITE" id="PS50076"/>
    </source>
</evidence>
<dbReference type="CDD" id="cd06257">
    <property type="entry name" value="DnaJ"/>
    <property type="match status" value="1"/>
</dbReference>
<proteinExistence type="predicted"/>
<dbReference type="PROSITE" id="PS50076">
    <property type="entry name" value="DNAJ_2"/>
    <property type="match status" value="1"/>
</dbReference>
<dbReference type="PANTHER" id="PTHR14918">
    <property type="entry name" value="KICSTOR COMPLEX PROTEIN SZT2"/>
    <property type="match status" value="1"/>
</dbReference>
<evidence type="ECO:0000313" key="5">
    <source>
        <dbReference type="Proteomes" id="UP000726737"/>
    </source>
</evidence>
<feature type="region of interest" description="Disordered" evidence="1">
    <location>
        <begin position="331"/>
        <end position="365"/>
    </location>
</feature>
<accession>A0A9P6PVX3</accession>
<feature type="domain" description="J" evidence="3">
    <location>
        <begin position="368"/>
        <end position="436"/>
    </location>
</feature>
<organism evidence="4 5">
    <name type="scientific">Mortierella polycephala</name>
    <dbReference type="NCBI Taxonomy" id="41804"/>
    <lineage>
        <taxon>Eukaryota</taxon>
        <taxon>Fungi</taxon>
        <taxon>Fungi incertae sedis</taxon>
        <taxon>Mucoromycota</taxon>
        <taxon>Mortierellomycotina</taxon>
        <taxon>Mortierellomycetes</taxon>
        <taxon>Mortierellales</taxon>
        <taxon>Mortierellaceae</taxon>
        <taxon>Mortierella</taxon>
    </lineage>
</organism>
<dbReference type="PANTHER" id="PTHR14918:SF3">
    <property type="entry name" value="KICSTOR COMPLEX PROTEIN SZT2"/>
    <property type="match status" value="1"/>
</dbReference>
<dbReference type="Proteomes" id="UP000726737">
    <property type="component" value="Unassembled WGS sequence"/>
</dbReference>
<name>A0A9P6PVX3_9FUNG</name>
<reference evidence="4" key="1">
    <citation type="journal article" date="2020" name="Fungal Divers.">
        <title>Resolving the Mortierellaceae phylogeny through synthesis of multi-gene phylogenetics and phylogenomics.</title>
        <authorList>
            <person name="Vandepol N."/>
            <person name="Liber J."/>
            <person name="Desiro A."/>
            <person name="Na H."/>
            <person name="Kennedy M."/>
            <person name="Barry K."/>
            <person name="Grigoriev I.V."/>
            <person name="Miller A.N."/>
            <person name="O'Donnell K."/>
            <person name="Stajich J.E."/>
            <person name="Bonito G."/>
        </authorList>
    </citation>
    <scope>NUCLEOTIDE SEQUENCE</scope>
    <source>
        <strain evidence="4">KOD948</strain>
    </source>
</reference>
<dbReference type="PRINTS" id="PR00625">
    <property type="entry name" value="JDOMAIN"/>
</dbReference>
<dbReference type="Gene3D" id="1.10.287.110">
    <property type="entry name" value="DnaJ domain"/>
    <property type="match status" value="1"/>
</dbReference>
<feature type="transmembrane region" description="Helical" evidence="2">
    <location>
        <begin position="244"/>
        <end position="264"/>
    </location>
</feature>
<feature type="compositionally biased region" description="Low complexity" evidence="1">
    <location>
        <begin position="455"/>
        <end position="487"/>
    </location>
</feature>
<sequence>MNIKQAEEVFEKYHGHSFFSAKVNQVNKVEALYVPFWAASGSVRSKIINAQVGWDRLVTRYNTITKQNESSWETTWRSVQTRHEFTHTYPSTIRELQVYASYKYRRGFLNQIRSSSSILSAKTLEPQDMESTDPEDKRRGLRNRGLDPFTMKPSIALKFVKTAIEDNEVQRAEEWLVDNYSCDRARIMSMDFQYSELVAAPVYVPVYVFSIQYLNRTFRTFVQAHDAAGLVGGMRFYSWQRVSAATAICAIAGLAIAGTSRFGLDMTTGFWLGVVTPSLLVAWSVMYYPIIDYRIRDWWRQREMAGHASEAYSAAWDTNWTKAYDRFEEEQRRQDWNENQEYQKQSSYGSRASSSSSSSTGPPGDPLGYYATLGVSRDASVQEIQSAFRGLAMKWHPDRFSTPKEKEVGKKKFQEITAAYSVLRNEDSDEALSSGGEDVSMPTFRLASPQIRDNIPPSTLSSVSTITSASPSPSRTTSSSPVATTSTKYTSLKQETVANISDGSISSSASPEPTGDIRTFKDPAYVPELPMEDARSLAIAIEDQEMLSRSDLEESMLKNLFAPVKFLESENISILHASTDKHLPWTAQNQEHAIASMRFVPQTRVFYISKQYRTVFLLDVSSSVLTVDSGGSKIVMGQVMETVTKCLSGLAERFSFPGTKQDFVHSEIHVTIIADCSQFASNLHTGEMLANFPTMKVLLQDIILTETNLQSVLRVLKIQLGKFQQRLSQFRSELRRTREKMGYILAVEDAMDDVTTELDLEDDISQRKSWGVGLSGANLSYTLTAGLFALGMMPNSASPSLVIITDGVVKSNLLHGSTVLRRLMELDVSCSIIQLGSRDGVTPNSNWGFVQDTEALRFVTEATLGKFMFSQDCTWSDSRTKAQNLNQQRIAPNIYHRAFLIRELCLLKPRPGLEDIEEKDESPGYSLANFPWDPKSLPEPIKMMQTACKDYHLNIPVEMLIGARIRQGFRIKGVSIAPDRERQGSERYMITMTLAWLPNVTVQYKLKGQISGKGPNYFSRFESPKVEIDIIAYQAFAIHFLNSQHAPVNANHSVYAKVFRIHRYIVGLSDSDVTLRSLNNSHSSANQAVWTLKTKSRERQRKTGNAGLMSINPDDIAAYISRLSEQWSGLAKDADYQYSRGWYNEYEFDALLLTPPPAFLPTAMDTKNSLVKYCEGLETAVQGIRDYLNDAWASFTVGDVFIRTCQAPESNAAATPSTRFCELRLFSEPNVAILRIQLRFFGLELLQRRAISKDLREKIFNFKASRPDQGTTSKTESEVVQVKIVRCQRPIYKLLMRHLICEPSRSDAPESTLTDFHTHVSEPIGEESLLRSYMVHRHWGWKDQVRDTAYLLENNYMATQDLGFQYLCAQRLGEGFLLASALPDRVAFYKEIKLPRQEGTLLRGTSTVQYLIFRSQVSGELVTELWMEPTTDACRHTQFDKIKSEIIAVDRFVLSRLATYEAIHTIGRLRLRPEVSPNLEGGFMYPWIFDPATLLRQQRLVTLAYEAPRRSLTLTNDGDATTEPLRRCIHTFGLRVAHAAEGTSSTLVTAANTARDLLLTRNANTSTTSLNQSVLETEATPLNENDLVVDYKDQLRELCCTDRDLAILHLFMEKSLFQMADGEIMAGEEDDACSQFFLDIKTSIKQNSEVRQALMTFHCANSFQDIRCFVKSVNAKFFRLIIVPKLGSVISHLTKVSSLSSREMDLTRRNFLGCLMFECLRSKPLTDVSEYNVSALDQSQALFELHPVSLGPVISQQPLLIQPVVNEDQGKARVQESTLQLIHSISQAYSHSFAKAIYASLIEGHTIESADLKKACQICTRTTVDINITGFLNTLEQGRRGGTIRQAYLT</sequence>
<evidence type="ECO:0000256" key="2">
    <source>
        <dbReference type="SAM" id="Phobius"/>
    </source>
</evidence>
<dbReference type="SUPFAM" id="SSF46565">
    <property type="entry name" value="Chaperone J-domain"/>
    <property type="match status" value="1"/>
</dbReference>
<dbReference type="OrthoDB" id="445556at2759"/>
<dbReference type="Pfam" id="PF00226">
    <property type="entry name" value="DnaJ"/>
    <property type="match status" value="1"/>
</dbReference>
<dbReference type="EMBL" id="JAAAJA010000424">
    <property type="protein sequence ID" value="KAG0254023.1"/>
    <property type="molecule type" value="Genomic_DNA"/>
</dbReference>
<comment type="caution">
    <text evidence="4">The sequence shown here is derived from an EMBL/GenBank/DDBJ whole genome shotgun (WGS) entry which is preliminary data.</text>
</comment>
<protein>
    <recommendedName>
        <fullName evidence="3">J domain-containing protein</fullName>
    </recommendedName>
</protein>
<dbReference type="InterPro" id="IPR036869">
    <property type="entry name" value="J_dom_sf"/>
</dbReference>
<gene>
    <name evidence="4" type="ORF">BG011_006019</name>
</gene>
<keyword evidence="5" id="KW-1185">Reference proteome</keyword>